<sequence>MNHTTYDETTFAATFEHRMQGAPGERLHYVIGGQGTPMLLVPGWPQTWYAWRKTMVALAEHYTVVAVDPPGLGDSDKPYGGYDTDSVARRLHELTQALGWERFDFVGHDVGVWIGYAYASLFPQQVRRLALLDATVPGFAPEQMYAFESTRISKNWHFYFLAQPDLPEALISGREHTFLSWLFHAKGAGSGWLEPQALAEYVRCYSAPGGWRAAAAYYRALFESMAQNHEHARTRLKMPVLAMGGEAALGSMMESMAREVADNVTGAIAPCGHYIPEEAPDFVVEHLLGFLEWGERS</sequence>
<gene>
    <name evidence="3" type="ORF">SAMN05216372_101207</name>
</gene>
<dbReference type="Pfam" id="PF00561">
    <property type="entry name" value="Abhydrolase_1"/>
    <property type="match status" value="1"/>
</dbReference>
<dbReference type="PANTHER" id="PTHR43329">
    <property type="entry name" value="EPOXIDE HYDROLASE"/>
    <property type="match status" value="1"/>
</dbReference>
<evidence type="ECO:0000313" key="4">
    <source>
        <dbReference type="Proteomes" id="UP000243950"/>
    </source>
</evidence>
<feature type="domain" description="AB hydrolase-1" evidence="2">
    <location>
        <begin position="37"/>
        <end position="150"/>
    </location>
</feature>
<dbReference type="InterPro" id="IPR029058">
    <property type="entry name" value="AB_hydrolase_fold"/>
</dbReference>
<name>A0A1I1RGX3_PSEOC</name>
<dbReference type="RefSeq" id="WP_167363079.1">
    <property type="nucleotide sequence ID" value="NZ_BSSG01000001.1"/>
</dbReference>
<dbReference type="EMBL" id="FOMO01000001">
    <property type="protein sequence ID" value="SFD33565.1"/>
    <property type="molecule type" value="Genomic_DNA"/>
</dbReference>
<dbReference type="PRINTS" id="PR00111">
    <property type="entry name" value="ABHYDROLASE"/>
</dbReference>
<dbReference type="GO" id="GO:0016787">
    <property type="term" value="F:hydrolase activity"/>
    <property type="evidence" value="ECO:0007669"/>
    <property type="project" value="UniProtKB-KW"/>
</dbReference>
<dbReference type="Proteomes" id="UP000243950">
    <property type="component" value="Unassembled WGS sequence"/>
</dbReference>
<dbReference type="AlphaFoldDB" id="A0A1I1RGX3"/>
<reference evidence="4" key="1">
    <citation type="submission" date="2016-10" db="EMBL/GenBank/DDBJ databases">
        <authorList>
            <person name="Varghese N."/>
            <person name="Submissions S."/>
        </authorList>
    </citation>
    <scope>NUCLEOTIDE SEQUENCE [LARGE SCALE GENOMIC DNA]</scope>
    <source>
        <strain evidence="4">JCM 2783</strain>
    </source>
</reference>
<evidence type="ECO:0000259" key="2">
    <source>
        <dbReference type="Pfam" id="PF00561"/>
    </source>
</evidence>
<dbReference type="InterPro" id="IPR000073">
    <property type="entry name" value="AB_hydrolase_1"/>
</dbReference>
<protein>
    <submittedName>
        <fullName evidence="3">Pimeloyl-ACP methyl ester carboxylesterase</fullName>
    </submittedName>
</protein>
<accession>A0A1I1RGX3</accession>
<organism evidence="3 4">
    <name type="scientific">Pseudomonas straminea</name>
    <dbReference type="NCBI Taxonomy" id="47882"/>
    <lineage>
        <taxon>Bacteria</taxon>
        <taxon>Pseudomonadati</taxon>
        <taxon>Pseudomonadota</taxon>
        <taxon>Gammaproteobacteria</taxon>
        <taxon>Pseudomonadales</taxon>
        <taxon>Pseudomonadaceae</taxon>
        <taxon>Phytopseudomonas</taxon>
    </lineage>
</organism>
<proteinExistence type="predicted"/>
<evidence type="ECO:0000313" key="3">
    <source>
        <dbReference type="EMBL" id="SFD33565.1"/>
    </source>
</evidence>
<evidence type="ECO:0000256" key="1">
    <source>
        <dbReference type="ARBA" id="ARBA00022801"/>
    </source>
</evidence>
<dbReference type="SUPFAM" id="SSF53474">
    <property type="entry name" value="alpha/beta-Hydrolases"/>
    <property type="match status" value="1"/>
</dbReference>
<keyword evidence="1" id="KW-0378">Hydrolase</keyword>
<dbReference type="PRINTS" id="PR00412">
    <property type="entry name" value="EPOXHYDRLASE"/>
</dbReference>
<dbReference type="InterPro" id="IPR000639">
    <property type="entry name" value="Epox_hydrolase-like"/>
</dbReference>
<dbReference type="Gene3D" id="3.40.50.1820">
    <property type="entry name" value="alpha/beta hydrolase"/>
    <property type="match status" value="1"/>
</dbReference>
<keyword evidence="4" id="KW-1185">Reference proteome</keyword>